<evidence type="ECO:0000313" key="3">
    <source>
        <dbReference type="EMBL" id="GGN10752.1"/>
    </source>
</evidence>
<dbReference type="CDD" id="cd01638">
    <property type="entry name" value="CysQ"/>
    <property type="match status" value="1"/>
</dbReference>
<evidence type="ECO:0000313" key="4">
    <source>
        <dbReference type="Proteomes" id="UP000597656"/>
    </source>
</evidence>
<dbReference type="Pfam" id="PF00459">
    <property type="entry name" value="Inositol_P"/>
    <property type="match status" value="1"/>
</dbReference>
<dbReference type="RefSeq" id="WP_189158027.1">
    <property type="nucleotide sequence ID" value="NZ_BMNC01000009.1"/>
</dbReference>
<organism evidence="3 4">
    <name type="scientific">Lentzea pudingi</name>
    <dbReference type="NCBI Taxonomy" id="1789439"/>
    <lineage>
        <taxon>Bacteria</taxon>
        <taxon>Bacillati</taxon>
        <taxon>Actinomycetota</taxon>
        <taxon>Actinomycetes</taxon>
        <taxon>Pseudonocardiales</taxon>
        <taxon>Pseudonocardiaceae</taxon>
        <taxon>Lentzea</taxon>
    </lineage>
</organism>
<dbReference type="PROSITE" id="PS00630">
    <property type="entry name" value="IMP_2"/>
    <property type="match status" value="1"/>
</dbReference>
<keyword evidence="4" id="KW-1185">Reference proteome</keyword>
<accession>A0ABQ2IJX1</accession>
<dbReference type="InterPro" id="IPR020550">
    <property type="entry name" value="Inositol_monophosphatase_CS"/>
</dbReference>
<comment type="caution">
    <text evidence="3">The sequence shown here is derived from an EMBL/GenBank/DDBJ whole genome shotgun (WGS) entry which is preliminary data.</text>
</comment>
<dbReference type="EMBL" id="BMNC01000009">
    <property type="protein sequence ID" value="GGN10752.1"/>
    <property type="molecule type" value="Genomic_DNA"/>
</dbReference>
<reference evidence="4" key="1">
    <citation type="journal article" date="2019" name="Int. J. Syst. Evol. Microbiol.">
        <title>The Global Catalogue of Microorganisms (GCM) 10K type strain sequencing project: providing services to taxonomists for standard genome sequencing and annotation.</title>
        <authorList>
            <consortium name="The Broad Institute Genomics Platform"/>
            <consortium name="The Broad Institute Genome Sequencing Center for Infectious Disease"/>
            <person name="Wu L."/>
            <person name="Ma J."/>
        </authorList>
    </citation>
    <scope>NUCLEOTIDE SEQUENCE [LARGE SCALE GENOMIC DNA]</scope>
    <source>
        <strain evidence="4">CGMCC 4.7319</strain>
    </source>
</reference>
<dbReference type="PRINTS" id="PR00377">
    <property type="entry name" value="IMPHPHTASES"/>
</dbReference>
<dbReference type="InterPro" id="IPR000760">
    <property type="entry name" value="Inositol_monophosphatase-like"/>
</dbReference>
<dbReference type="EC" id="3.1.3.25" evidence="2"/>
<dbReference type="PANTHER" id="PTHR43028:SF5">
    <property type="entry name" value="3'(2'),5'-BISPHOSPHATE NUCLEOTIDASE 1"/>
    <property type="match status" value="1"/>
</dbReference>
<dbReference type="Proteomes" id="UP000597656">
    <property type="component" value="Unassembled WGS sequence"/>
</dbReference>
<dbReference type="Gene3D" id="3.30.540.10">
    <property type="entry name" value="Fructose-1,6-Bisphosphatase, subunit A, domain 1"/>
    <property type="match status" value="1"/>
</dbReference>
<dbReference type="SUPFAM" id="SSF56655">
    <property type="entry name" value="Carbohydrate phosphatase"/>
    <property type="match status" value="1"/>
</dbReference>
<evidence type="ECO:0000256" key="1">
    <source>
        <dbReference type="ARBA" id="ARBA00001033"/>
    </source>
</evidence>
<dbReference type="InterPro" id="IPR050725">
    <property type="entry name" value="CysQ/Inositol_MonoPase"/>
</dbReference>
<evidence type="ECO:0000256" key="2">
    <source>
        <dbReference type="ARBA" id="ARBA00013106"/>
    </source>
</evidence>
<dbReference type="Gene3D" id="3.40.190.80">
    <property type="match status" value="1"/>
</dbReference>
<proteinExistence type="predicted"/>
<dbReference type="PANTHER" id="PTHR43028">
    <property type="entry name" value="3'(2'),5'-BISPHOSPHATE NUCLEOTIDASE 1"/>
    <property type="match status" value="1"/>
</dbReference>
<sequence length="241" mass="25639">MDDHTLASTLASAARDLLARIRSEHDSGPELGREGDRRAHHLLVEELARQRPDDAVLSEEGDPVAPDARSGRLWIIDPLDGTREYCDRTRDDWAVHVALTDGGELTAGAVALSSGETHSTAAPTPLPGARAERLRVAVSRSHRPPLVDELAEVLDVELVPMGSAGVKAVAVCTGHVDAYVHDGGQYQWDSAAPVAVARACGAHTSHLDGSPVEYRSADPRSENLLVCRPEVAPVLLGALAR</sequence>
<protein>
    <recommendedName>
        <fullName evidence="2">inositol-phosphate phosphatase</fullName>
        <ecNumber evidence="2">3.1.3.25</ecNumber>
    </recommendedName>
</protein>
<comment type="catalytic activity">
    <reaction evidence="1">
        <text>a myo-inositol phosphate + H2O = myo-inositol + phosphate</text>
        <dbReference type="Rhea" id="RHEA:24056"/>
        <dbReference type="ChEBI" id="CHEBI:15377"/>
        <dbReference type="ChEBI" id="CHEBI:17268"/>
        <dbReference type="ChEBI" id="CHEBI:43474"/>
        <dbReference type="ChEBI" id="CHEBI:84139"/>
        <dbReference type="EC" id="3.1.3.25"/>
    </reaction>
</comment>
<gene>
    <name evidence="3" type="ORF">GCM10011609_58230</name>
</gene>
<name>A0ABQ2IJX1_9PSEU</name>